<proteinExistence type="predicted"/>
<dbReference type="RefSeq" id="WP_166158271.1">
    <property type="nucleotide sequence ID" value="NZ_JAAOIW010000036.1"/>
</dbReference>
<protein>
    <recommendedName>
        <fullName evidence="3">Peptidase U49-like protein</fullName>
    </recommendedName>
</protein>
<accession>A0ABX0JGY0</accession>
<evidence type="ECO:0000313" key="1">
    <source>
        <dbReference type="EMBL" id="NHN35432.1"/>
    </source>
</evidence>
<dbReference type="EMBL" id="JAAOIW010000036">
    <property type="protein sequence ID" value="NHN35432.1"/>
    <property type="molecule type" value="Genomic_DNA"/>
</dbReference>
<sequence length="347" mass="39783">MENKESAKERFLGSFLGAVNDWDKHLAEAIDSDDDPNRKKVAQEILDEQENHGNIINSGLGRETWYSNDYFINCMILDFISYAKGDLDLVNELKLIYVGKLGNPGVDAEAINMDMESEGYLIKILWEMDLNIQLISSFVSYHAYGMQIEDENEIDKLTPGLVESFLHLIDKEALLKKANEDAHVGQTDEEDPSSLRNHIASELYEASMKFLLGHEIGHHFLKHTKSNGRNIVSKFIPTDVTINQLHLDEFAADNFGFDLTIFRGKKESNKNFLLAPLIVILMLALLDKTPEEPSQTHPSMRNRYLNLLSKVSEINEQVASELQQFINFVASWINDFLHGYWKTEWWK</sequence>
<reference evidence="1" key="1">
    <citation type="submission" date="2020-03" db="EMBL/GenBank/DDBJ databases">
        <title>Draft sequencing of Paenibacilllus sp. S3N08.</title>
        <authorList>
            <person name="Kim D.-U."/>
        </authorList>
    </citation>
    <scope>NUCLEOTIDE SEQUENCE</scope>
    <source>
        <strain evidence="1">S3N08</strain>
    </source>
</reference>
<dbReference type="Proteomes" id="UP001165962">
    <property type="component" value="Unassembled WGS sequence"/>
</dbReference>
<comment type="caution">
    <text evidence="1">The sequence shown here is derived from an EMBL/GenBank/DDBJ whole genome shotgun (WGS) entry which is preliminary data.</text>
</comment>
<name>A0ABX0JGY0_9BACL</name>
<evidence type="ECO:0008006" key="3">
    <source>
        <dbReference type="Google" id="ProtNLM"/>
    </source>
</evidence>
<keyword evidence="2" id="KW-1185">Reference proteome</keyword>
<gene>
    <name evidence="1" type="ORF">G9U52_37680</name>
</gene>
<organism evidence="1 2">
    <name type="scientific">Paenibacillus agricola</name>
    <dbReference type="NCBI Taxonomy" id="2716264"/>
    <lineage>
        <taxon>Bacteria</taxon>
        <taxon>Bacillati</taxon>
        <taxon>Bacillota</taxon>
        <taxon>Bacilli</taxon>
        <taxon>Bacillales</taxon>
        <taxon>Paenibacillaceae</taxon>
        <taxon>Paenibacillus</taxon>
    </lineage>
</organism>
<evidence type="ECO:0000313" key="2">
    <source>
        <dbReference type="Proteomes" id="UP001165962"/>
    </source>
</evidence>